<keyword evidence="8" id="KW-0408">Iron</keyword>
<keyword evidence="5" id="KW-0238">DNA-binding</keyword>
<comment type="similarity">
    <text evidence="1">Belongs to the Fur family.</text>
</comment>
<evidence type="ECO:0000256" key="5">
    <source>
        <dbReference type="ARBA" id="ARBA00023125"/>
    </source>
</evidence>
<dbReference type="PANTHER" id="PTHR33202">
    <property type="entry name" value="ZINC UPTAKE REGULATION PROTEIN"/>
    <property type="match status" value="1"/>
</dbReference>
<comment type="cofactor">
    <cofactor evidence="7">
        <name>Zn(2+)</name>
        <dbReference type="ChEBI" id="CHEBI:29105"/>
    </cofactor>
    <text evidence="7">Binds 1 zinc ion per subunit.</text>
</comment>
<evidence type="ECO:0000313" key="10">
    <source>
        <dbReference type="Proteomes" id="UP000284841"/>
    </source>
</evidence>
<dbReference type="CDD" id="cd07153">
    <property type="entry name" value="Fur_like"/>
    <property type="match status" value="1"/>
</dbReference>
<feature type="binding site" evidence="7">
    <location>
        <position position="82"/>
    </location>
    <ligand>
        <name>Zn(2+)</name>
        <dbReference type="ChEBI" id="CHEBI:29105"/>
    </ligand>
</feature>
<dbReference type="GO" id="GO:0008270">
    <property type="term" value="F:zinc ion binding"/>
    <property type="evidence" value="ECO:0007669"/>
    <property type="project" value="TreeGrafter"/>
</dbReference>
<dbReference type="GO" id="GO:0003700">
    <property type="term" value="F:DNA-binding transcription factor activity"/>
    <property type="evidence" value="ECO:0007669"/>
    <property type="project" value="InterPro"/>
</dbReference>
<evidence type="ECO:0000256" key="3">
    <source>
        <dbReference type="ARBA" id="ARBA00022833"/>
    </source>
</evidence>
<dbReference type="STRING" id="1776384.GCA_900086585_00284"/>
<dbReference type="InterPro" id="IPR043135">
    <property type="entry name" value="Fur_C"/>
</dbReference>
<keyword evidence="4" id="KW-0805">Transcription regulation</keyword>
<keyword evidence="7" id="KW-0479">Metal-binding</keyword>
<dbReference type="OrthoDB" id="8659436at2"/>
<keyword evidence="3 7" id="KW-0862">Zinc</keyword>
<name>A0A415DTG2_9FIRM</name>
<feature type="binding site" evidence="8">
    <location>
        <position position="97"/>
    </location>
    <ligand>
        <name>Fe cation</name>
        <dbReference type="ChEBI" id="CHEBI:24875"/>
    </ligand>
</feature>
<keyword evidence="6" id="KW-0804">Transcription</keyword>
<dbReference type="GO" id="GO:0000976">
    <property type="term" value="F:transcription cis-regulatory region binding"/>
    <property type="evidence" value="ECO:0007669"/>
    <property type="project" value="TreeGrafter"/>
</dbReference>
<evidence type="ECO:0000256" key="7">
    <source>
        <dbReference type="PIRSR" id="PIRSR602481-1"/>
    </source>
</evidence>
<evidence type="ECO:0000256" key="8">
    <source>
        <dbReference type="PIRSR" id="PIRSR602481-2"/>
    </source>
</evidence>
<feature type="binding site" evidence="7">
    <location>
        <position position="125"/>
    </location>
    <ligand>
        <name>Zn(2+)</name>
        <dbReference type="ChEBI" id="CHEBI:29105"/>
    </ligand>
</feature>
<dbReference type="SUPFAM" id="SSF46785">
    <property type="entry name" value="Winged helix' DNA-binding domain"/>
    <property type="match status" value="1"/>
</dbReference>
<evidence type="ECO:0000256" key="4">
    <source>
        <dbReference type="ARBA" id="ARBA00023015"/>
    </source>
</evidence>
<dbReference type="RefSeq" id="WP_067532864.1">
    <property type="nucleotide sequence ID" value="NZ_AP025567.1"/>
</dbReference>
<evidence type="ECO:0000256" key="2">
    <source>
        <dbReference type="ARBA" id="ARBA00022491"/>
    </source>
</evidence>
<proteinExistence type="inferred from homology"/>
<gene>
    <name evidence="9" type="ORF">DW099_19280</name>
</gene>
<dbReference type="PANTHER" id="PTHR33202:SF7">
    <property type="entry name" value="FERRIC UPTAKE REGULATION PROTEIN"/>
    <property type="match status" value="1"/>
</dbReference>
<dbReference type="Gene3D" id="3.30.1490.190">
    <property type="match status" value="1"/>
</dbReference>
<feature type="binding site" evidence="7">
    <location>
        <position position="128"/>
    </location>
    <ligand>
        <name>Zn(2+)</name>
        <dbReference type="ChEBI" id="CHEBI:29105"/>
    </ligand>
</feature>
<dbReference type="GO" id="GO:1900376">
    <property type="term" value="P:regulation of secondary metabolite biosynthetic process"/>
    <property type="evidence" value="ECO:0007669"/>
    <property type="project" value="TreeGrafter"/>
</dbReference>
<evidence type="ECO:0000313" key="9">
    <source>
        <dbReference type="EMBL" id="RHJ83140.1"/>
    </source>
</evidence>
<evidence type="ECO:0000256" key="1">
    <source>
        <dbReference type="ARBA" id="ARBA00007957"/>
    </source>
</evidence>
<keyword evidence="2" id="KW-0678">Repressor</keyword>
<dbReference type="InterPro" id="IPR002481">
    <property type="entry name" value="FUR"/>
</dbReference>
<organism evidence="9 10">
    <name type="scientific">Emergencia timonensis</name>
    <dbReference type="NCBI Taxonomy" id="1776384"/>
    <lineage>
        <taxon>Bacteria</taxon>
        <taxon>Bacillati</taxon>
        <taxon>Bacillota</taxon>
        <taxon>Clostridia</taxon>
        <taxon>Peptostreptococcales</taxon>
        <taxon>Anaerovoracaceae</taxon>
        <taxon>Emergencia</taxon>
    </lineage>
</organism>
<dbReference type="EMBL" id="QRMS01000010">
    <property type="protein sequence ID" value="RHJ83140.1"/>
    <property type="molecule type" value="Genomic_DNA"/>
</dbReference>
<comment type="caution">
    <text evidence="9">The sequence shown here is derived from an EMBL/GenBank/DDBJ whole genome shotgun (WGS) entry which is preliminary data.</text>
</comment>
<evidence type="ECO:0000256" key="6">
    <source>
        <dbReference type="ARBA" id="ARBA00023163"/>
    </source>
</evidence>
<dbReference type="InterPro" id="IPR036388">
    <property type="entry name" value="WH-like_DNA-bd_sf"/>
</dbReference>
<dbReference type="AlphaFoldDB" id="A0A415DTG2"/>
<sequence length="133" mass="14916">MKYSRQRRLILDIVKSNPVHPTAEWVYQQAREKMPSIGIATVYRNLNALTSIGEIERISGNDGIDRFDGNAAEHYHMQCCKCGRLIDLKAKDTAAVEQLRKVINTTFDVTGENITVTTTLLQGVCDQCADTEN</sequence>
<keyword evidence="10" id="KW-1185">Reference proteome</keyword>
<dbReference type="Proteomes" id="UP000284841">
    <property type="component" value="Unassembled WGS sequence"/>
</dbReference>
<comment type="cofactor">
    <cofactor evidence="8">
        <name>Mn(2+)</name>
        <dbReference type="ChEBI" id="CHEBI:29035"/>
    </cofactor>
    <cofactor evidence="8">
        <name>Fe(2+)</name>
        <dbReference type="ChEBI" id="CHEBI:29033"/>
    </cofactor>
    <text evidence="8">Binds 1 Mn(2+) or Fe(2+) ion per subunit.</text>
</comment>
<protein>
    <submittedName>
        <fullName evidence="9">Transcriptional repressor</fullName>
    </submittedName>
</protein>
<reference evidence="9 10" key="1">
    <citation type="submission" date="2018-08" db="EMBL/GenBank/DDBJ databases">
        <title>A genome reference for cultivated species of the human gut microbiota.</title>
        <authorList>
            <person name="Zou Y."/>
            <person name="Xue W."/>
            <person name="Luo G."/>
        </authorList>
    </citation>
    <scope>NUCLEOTIDE SEQUENCE [LARGE SCALE GENOMIC DNA]</scope>
    <source>
        <strain evidence="9 10">AM07-24</strain>
    </source>
</reference>
<dbReference type="GO" id="GO:0045892">
    <property type="term" value="P:negative regulation of DNA-templated transcription"/>
    <property type="evidence" value="ECO:0007669"/>
    <property type="project" value="TreeGrafter"/>
</dbReference>
<dbReference type="Gene3D" id="1.10.10.10">
    <property type="entry name" value="Winged helix-like DNA-binding domain superfamily/Winged helix DNA-binding domain"/>
    <property type="match status" value="1"/>
</dbReference>
<feature type="binding site" evidence="7">
    <location>
        <position position="79"/>
    </location>
    <ligand>
        <name>Zn(2+)</name>
        <dbReference type="ChEBI" id="CHEBI:29105"/>
    </ligand>
</feature>
<dbReference type="InterPro" id="IPR036390">
    <property type="entry name" value="WH_DNA-bd_sf"/>
</dbReference>
<accession>A0A415DTG2</accession>
<dbReference type="Pfam" id="PF01475">
    <property type="entry name" value="FUR"/>
    <property type="match status" value="1"/>
</dbReference>
<dbReference type="GeneID" id="83002708"/>